<protein>
    <submittedName>
        <fullName evidence="1">Uncharacterized protein</fullName>
    </submittedName>
</protein>
<name>A0ACC0N2V9_RHOML</name>
<comment type="caution">
    <text evidence="1">The sequence shown here is derived from an EMBL/GenBank/DDBJ whole genome shotgun (WGS) entry which is preliminary data.</text>
</comment>
<dbReference type="EMBL" id="CM046394">
    <property type="protein sequence ID" value="KAI8547495.1"/>
    <property type="molecule type" value="Genomic_DNA"/>
</dbReference>
<evidence type="ECO:0000313" key="1">
    <source>
        <dbReference type="EMBL" id="KAI8547495.1"/>
    </source>
</evidence>
<accession>A0ACC0N2V9</accession>
<reference evidence="1" key="1">
    <citation type="submission" date="2022-02" db="EMBL/GenBank/DDBJ databases">
        <title>Plant Genome Project.</title>
        <authorList>
            <person name="Zhang R.-G."/>
        </authorList>
    </citation>
    <scope>NUCLEOTIDE SEQUENCE</scope>
    <source>
        <strain evidence="1">AT1</strain>
    </source>
</reference>
<evidence type="ECO:0000313" key="2">
    <source>
        <dbReference type="Proteomes" id="UP001062846"/>
    </source>
</evidence>
<sequence length="270" mass="27731">MAVEPVEEQAAEPVGLESVETTGGGNGVQGREQEISGGEEPHAVEAKGRARGPPGIMGPITEPLGTGMAASDSEQTRGGSGGDVNEENRRATEPDARVTEQAGAVGSSSGLDDSGMVAEGPPMVERGSSGVEGSTAIEEVQTTEADPVEVRVEDIAFRPPAGAATSSRHVPITYADIAEHAPDELLVKLLEDHPVIGEYVLKAEEDRARAIEAAEAAARAEREAEGERAGDGLAADVEAEEAEAEEALGPRVSAVAEAGALERPEFSGNH</sequence>
<dbReference type="Proteomes" id="UP001062846">
    <property type="component" value="Chromosome 7"/>
</dbReference>
<proteinExistence type="predicted"/>
<keyword evidence="2" id="KW-1185">Reference proteome</keyword>
<gene>
    <name evidence="1" type="ORF">RHMOL_Rhmol07G0200300</name>
</gene>
<organism evidence="1 2">
    <name type="scientific">Rhododendron molle</name>
    <name type="common">Chinese azalea</name>
    <name type="synonym">Azalea mollis</name>
    <dbReference type="NCBI Taxonomy" id="49168"/>
    <lineage>
        <taxon>Eukaryota</taxon>
        <taxon>Viridiplantae</taxon>
        <taxon>Streptophyta</taxon>
        <taxon>Embryophyta</taxon>
        <taxon>Tracheophyta</taxon>
        <taxon>Spermatophyta</taxon>
        <taxon>Magnoliopsida</taxon>
        <taxon>eudicotyledons</taxon>
        <taxon>Gunneridae</taxon>
        <taxon>Pentapetalae</taxon>
        <taxon>asterids</taxon>
        <taxon>Ericales</taxon>
        <taxon>Ericaceae</taxon>
        <taxon>Ericoideae</taxon>
        <taxon>Rhodoreae</taxon>
        <taxon>Rhododendron</taxon>
    </lineage>
</organism>